<protein>
    <recommendedName>
        <fullName evidence="2">Peptidase S74 domain-containing protein</fullName>
    </recommendedName>
</protein>
<dbReference type="Pfam" id="PF07902">
    <property type="entry name" value="Gp58"/>
    <property type="match status" value="1"/>
</dbReference>
<feature type="domain" description="Peptidase S74" evidence="2">
    <location>
        <begin position="1670"/>
        <end position="1768"/>
    </location>
</feature>
<organism evidence="3 4">
    <name type="scientific">Aerococcus viridans</name>
    <dbReference type="NCBI Taxonomy" id="1377"/>
    <lineage>
        <taxon>Bacteria</taxon>
        <taxon>Bacillati</taxon>
        <taxon>Bacillota</taxon>
        <taxon>Bacilli</taxon>
        <taxon>Lactobacillales</taxon>
        <taxon>Aerococcaceae</taxon>
        <taxon>Aerococcus</taxon>
    </lineage>
</organism>
<dbReference type="RefSeq" id="WP_102198710.1">
    <property type="nucleotide sequence ID" value="NZ_PNHQ01000002.1"/>
</dbReference>
<keyword evidence="1" id="KW-0175">Coiled coil</keyword>
<dbReference type="InterPro" id="IPR012892">
    <property type="entry name" value="Gp58"/>
</dbReference>
<accession>A0A2N6UFW5</accession>
<proteinExistence type="predicted"/>
<keyword evidence="4" id="KW-1185">Reference proteome</keyword>
<gene>
    <name evidence="3" type="ORF">CJ191_01105</name>
</gene>
<dbReference type="InterPro" id="IPR010572">
    <property type="entry name" value="Tail_dom"/>
</dbReference>
<sequence length="1774" mass="196327">MLYIIDEKGKGHGALAEFGVTHGVNGEKSISGTIYTNEEVIHGIDRGWKLRFEGETYAFIYAKPVDLGEVIQVDFDAVHSFFYDFSKSAKNEQLRDGSHTMQTYLDFIFKGTDYSYRLDSKVGAFEKQSFGYRSRLALFNDVINSAGVEFSVNGSVVRVLDRVGNDLSTVVRKGFNLNDLSIEKNIGDFVTAQKGFGAWFDKEDHSKGRLEVEYLSPLVEIYGRLDADPVVDERYTNSNSLKARLENNVEGSYSISVALDMADLTKAGYEYKQPQEGDYIMAINEDLGFKRKIRIVSYTSKYDTSGELIDHNITANSLGMVHEAISGQAKTQNSINELRDEIAQTRREVTEVRVSADGKTNNYWSSKAPNPQEYKLNIGDTWYDTSREDVVIYGWNGVEWRRVSFDKTAFERQFAEIEKKTQDMTISIAEADTKAKSALDKVGVADNLLGEHQKMIASLNGQLAEDLVTDQTVTNHKTWLTNYGELVANNGYDTTDYIPVNKDDLLSLESTVSHYYKLAFYDTGKNNLGYYDGSKVVLTPSGTAYFGNTGTFNAPADGFVRLSYSTATGGADTVKLSNQNNLYTLINSGYNNALSALRNVDRAMQEFGENLISLNSLNNGYWLNAQGKLMSNNAYKTTDYIRVDSGERYKLIGGYAVYQVYFYDANRNAIAYYDGKEIKTDIGTGLKYFTATPDNELIMPSNASYVRIASSIADFSQIAFRKLSTVIANMLNAVDSMEKRVESDLATVRNTANNAFEKASQMGGKLSTVEQSVDDLKGEISQKVTSADVSTALNQFNESVKTQTATQITESLTGYAKSTDLNGLATESYARTQATSEAGKVRQELTSYAKTGDLTTLAQNIRTETAESLKSVYTKTETDGLLGGKVSQATYESGIKGVRESVTTLEGSIKDLSSARNLLKDSWHNSEDSPSIVNTEYRIATWWLTKPLEVGKTYTFRLFGFSNREHFMLYTPNGLVRMGDFMGNGTANVIRTDTTYNALKNRRVWEISFTATQYTINNMTENRVSLYNYPSSSSSNGEIYWATLVEGTVGIDWQPAISDMLGTKEFSLFKRDYEATDKLVQETLTAIKSDTGSLSTRINDVKSTADGNKTIISNVQSTLVNKADKSELSKYATTTSLNQVKQTADGNEALIAKIQETPTSYLADYQKLINRANLFDRTLGTTDSAVGENVSRMVQTSQMFQTEVIERTNLLAGMASGTGMTDDPYFDKGNNSISIYDNGKTDTITMLRESPTTSGQPYGKWRLRLNHGTSSATAPNRGGIAKSTTSWANGTVVIKFVAYLPTGRSFAYNQNGLGNGWSSGWLTDNKGTGKWETYAYYYRFGTSGTFSTFGHLSVTGASSAFTWYLSEYDIINVGETSASKITQLSDNINLKVSKGDISNQININTQGVVIQGNKIALSGQTSVDGAFWAKEVNAIKVNADNITTGTLDGSRIRANSIDTNRLTGNISEFIRTHWQEANGQHVRVDGTGMYTTGTGDWRRTYFTPTGMDLFNGQGNKAGAIGYFKASRDYTNGNYGDENIMWGGRQRHTVGIGVNYNHVLSLAYVSSSASIDNGYNDALTISPQDSGKVSIHTSLDMLSRPIENAYRLNFRHGGYIFGQQNSSMYYNASLRHDLAIAGSTKLAVDGTIRAYTGIDMNGNDIARVGKLSYNSDERLKTNIKQTAIKALEAIERWKLVEYYWRKNGEYVDIGLIAQNTPELMTYDSESDIYGIDAGKQTMYNTLAIQQLNTKVDDKVAKLEQKIASLQDELALLKGA</sequence>
<evidence type="ECO:0000259" key="2">
    <source>
        <dbReference type="PROSITE" id="PS51688"/>
    </source>
</evidence>
<evidence type="ECO:0000313" key="4">
    <source>
        <dbReference type="Proteomes" id="UP000235701"/>
    </source>
</evidence>
<reference evidence="3 4" key="1">
    <citation type="submission" date="2017-09" db="EMBL/GenBank/DDBJ databases">
        <title>Bacterial strain isolated from the female urinary microbiota.</title>
        <authorList>
            <person name="Thomas-White K."/>
            <person name="Kumar N."/>
            <person name="Forster S."/>
            <person name="Putonti C."/>
            <person name="Lawley T."/>
            <person name="Wolfe A.J."/>
        </authorList>
    </citation>
    <scope>NUCLEOTIDE SEQUENCE [LARGE SCALE GENOMIC DNA]</scope>
    <source>
        <strain evidence="3 4">UMB0240</strain>
    </source>
</reference>
<feature type="coiled-coil region" evidence="1">
    <location>
        <begin position="1747"/>
        <end position="1774"/>
    </location>
</feature>
<dbReference type="Proteomes" id="UP000235701">
    <property type="component" value="Unassembled WGS sequence"/>
</dbReference>
<dbReference type="Pfam" id="PF13884">
    <property type="entry name" value="Peptidase_S74"/>
    <property type="match status" value="1"/>
</dbReference>
<name>A0A2N6UFW5_9LACT</name>
<evidence type="ECO:0000313" key="3">
    <source>
        <dbReference type="EMBL" id="PMC80435.1"/>
    </source>
</evidence>
<comment type="caution">
    <text evidence="3">The sequence shown here is derived from an EMBL/GenBank/DDBJ whole genome shotgun (WGS) entry which is preliminary data.</text>
</comment>
<evidence type="ECO:0000256" key="1">
    <source>
        <dbReference type="SAM" id="Coils"/>
    </source>
</evidence>
<feature type="coiled-coil region" evidence="1">
    <location>
        <begin position="328"/>
        <end position="355"/>
    </location>
</feature>
<dbReference type="EMBL" id="PNHQ01000002">
    <property type="protein sequence ID" value="PMC80435.1"/>
    <property type="molecule type" value="Genomic_DNA"/>
</dbReference>
<dbReference type="InterPro" id="IPR030392">
    <property type="entry name" value="S74_ICA"/>
</dbReference>
<dbReference type="PROSITE" id="PS51688">
    <property type="entry name" value="ICA"/>
    <property type="match status" value="1"/>
</dbReference>
<dbReference type="Pfam" id="PF06605">
    <property type="entry name" value="Prophage_tail"/>
    <property type="match status" value="1"/>
</dbReference>
<dbReference type="Gene3D" id="3.55.50.40">
    <property type="match status" value="1"/>
</dbReference>
<dbReference type="OrthoDB" id="2249783at2"/>